<dbReference type="Proteomes" id="UP000314986">
    <property type="component" value="Unassembled WGS sequence"/>
</dbReference>
<dbReference type="GO" id="GO:0005975">
    <property type="term" value="P:carbohydrate metabolic process"/>
    <property type="evidence" value="ECO:0007669"/>
    <property type="project" value="InterPro"/>
</dbReference>
<dbReference type="Ensembl" id="ENSCMIT00000003502.1">
    <property type="protein sequence ID" value="ENSCMIP00000003373.1"/>
    <property type="gene ID" value="ENSCMIG00000002016.1"/>
</dbReference>
<dbReference type="GO" id="GO:0004553">
    <property type="term" value="F:hydrolase activity, hydrolyzing O-glycosyl compounds"/>
    <property type="evidence" value="ECO:0007669"/>
    <property type="project" value="InterPro"/>
</dbReference>
<reference evidence="4" key="1">
    <citation type="journal article" date="2006" name="Science">
        <title>Ancient noncoding elements conserved in the human genome.</title>
        <authorList>
            <person name="Venkatesh B."/>
            <person name="Kirkness E.F."/>
            <person name="Loh Y.H."/>
            <person name="Halpern A.L."/>
            <person name="Lee A.P."/>
            <person name="Johnson J."/>
            <person name="Dandona N."/>
            <person name="Viswanathan L.D."/>
            <person name="Tay A."/>
            <person name="Venter J.C."/>
            <person name="Strausberg R.L."/>
            <person name="Brenner S."/>
        </authorList>
    </citation>
    <scope>NUCLEOTIDE SEQUENCE [LARGE SCALE GENOMIC DNA]</scope>
</reference>
<sequence>GGVAGCGGWGSGAVAVSNVRCLSQGGLPAWLLQKPSILLRSSDLHYLTAVRRWFSVLLPKMRELLYENGGPIISVQVTWR</sequence>
<evidence type="ECO:0000313" key="3">
    <source>
        <dbReference type="Ensembl" id="ENSCMIP00000003373.1"/>
    </source>
</evidence>
<dbReference type="Gene3D" id="3.20.20.80">
    <property type="entry name" value="Glycosidases"/>
    <property type="match status" value="1"/>
</dbReference>
<evidence type="ECO:0000313" key="4">
    <source>
        <dbReference type="Proteomes" id="UP000314986"/>
    </source>
</evidence>
<reference evidence="3" key="4">
    <citation type="submission" date="2025-08" db="UniProtKB">
        <authorList>
            <consortium name="Ensembl"/>
        </authorList>
    </citation>
    <scope>IDENTIFICATION</scope>
</reference>
<dbReference type="InterPro" id="IPR001944">
    <property type="entry name" value="Glycoside_Hdrlase_35"/>
</dbReference>
<reference evidence="3" key="5">
    <citation type="submission" date="2025-09" db="UniProtKB">
        <authorList>
            <consortium name="Ensembl"/>
        </authorList>
    </citation>
    <scope>IDENTIFICATION</scope>
</reference>
<dbReference type="InterPro" id="IPR031330">
    <property type="entry name" value="Gly_Hdrlase_35_cat"/>
</dbReference>
<dbReference type="GeneTree" id="ENSGT00950000182942"/>
<keyword evidence="4" id="KW-1185">Reference proteome</keyword>
<dbReference type="AlphaFoldDB" id="A0A4W3GIH1"/>
<organism evidence="3 4">
    <name type="scientific">Callorhinchus milii</name>
    <name type="common">Ghost shark</name>
    <dbReference type="NCBI Taxonomy" id="7868"/>
    <lineage>
        <taxon>Eukaryota</taxon>
        <taxon>Metazoa</taxon>
        <taxon>Chordata</taxon>
        <taxon>Craniata</taxon>
        <taxon>Vertebrata</taxon>
        <taxon>Chondrichthyes</taxon>
        <taxon>Holocephali</taxon>
        <taxon>Chimaeriformes</taxon>
        <taxon>Callorhinchidae</taxon>
        <taxon>Callorhinchus</taxon>
    </lineage>
</organism>
<comment type="similarity">
    <text evidence="1">Belongs to the glycosyl hydrolase 35 family.</text>
</comment>
<evidence type="ECO:0000259" key="2">
    <source>
        <dbReference type="Pfam" id="PF01301"/>
    </source>
</evidence>
<name>A0A4W3GIH1_CALMI</name>
<accession>A0A4W3GIH1</accession>
<dbReference type="SUPFAM" id="SSF51445">
    <property type="entry name" value="(Trans)glycosidases"/>
    <property type="match status" value="1"/>
</dbReference>
<reference evidence="4" key="2">
    <citation type="journal article" date="2007" name="PLoS Biol.">
        <title>Survey sequencing and comparative analysis of the elephant shark (Callorhinchus milii) genome.</title>
        <authorList>
            <person name="Venkatesh B."/>
            <person name="Kirkness E.F."/>
            <person name="Loh Y.H."/>
            <person name="Halpern A.L."/>
            <person name="Lee A.P."/>
            <person name="Johnson J."/>
            <person name="Dandona N."/>
            <person name="Viswanathan L.D."/>
            <person name="Tay A."/>
            <person name="Venter J.C."/>
            <person name="Strausberg R.L."/>
            <person name="Brenner S."/>
        </authorList>
    </citation>
    <scope>NUCLEOTIDE SEQUENCE [LARGE SCALE GENOMIC DNA]</scope>
</reference>
<dbReference type="InterPro" id="IPR017853">
    <property type="entry name" value="GH"/>
</dbReference>
<protein>
    <recommendedName>
        <fullName evidence="2">Glycoside hydrolase 35 catalytic domain-containing protein</fullName>
    </recommendedName>
</protein>
<feature type="domain" description="Glycoside hydrolase 35 catalytic" evidence="2">
    <location>
        <begin position="23"/>
        <end position="77"/>
    </location>
</feature>
<evidence type="ECO:0000256" key="1">
    <source>
        <dbReference type="ARBA" id="ARBA00009809"/>
    </source>
</evidence>
<proteinExistence type="inferred from homology"/>
<dbReference type="Pfam" id="PF01301">
    <property type="entry name" value="Glyco_hydro_35"/>
    <property type="match status" value="1"/>
</dbReference>
<reference evidence="4" key="3">
    <citation type="journal article" date="2014" name="Nature">
        <title>Elephant shark genome provides unique insights into gnathostome evolution.</title>
        <authorList>
            <consortium name="International Elephant Shark Genome Sequencing Consortium"/>
            <person name="Venkatesh B."/>
            <person name="Lee A.P."/>
            <person name="Ravi V."/>
            <person name="Maurya A.K."/>
            <person name="Lian M.M."/>
            <person name="Swann J.B."/>
            <person name="Ohta Y."/>
            <person name="Flajnik M.F."/>
            <person name="Sutoh Y."/>
            <person name="Kasahara M."/>
            <person name="Hoon S."/>
            <person name="Gangu V."/>
            <person name="Roy S.W."/>
            <person name="Irimia M."/>
            <person name="Korzh V."/>
            <person name="Kondrychyn I."/>
            <person name="Lim Z.W."/>
            <person name="Tay B.H."/>
            <person name="Tohari S."/>
            <person name="Kong K.W."/>
            <person name="Ho S."/>
            <person name="Lorente-Galdos B."/>
            <person name="Quilez J."/>
            <person name="Marques-Bonet T."/>
            <person name="Raney B.J."/>
            <person name="Ingham P.W."/>
            <person name="Tay A."/>
            <person name="Hillier L.W."/>
            <person name="Minx P."/>
            <person name="Boehm T."/>
            <person name="Wilson R.K."/>
            <person name="Brenner S."/>
            <person name="Warren W.C."/>
        </authorList>
    </citation>
    <scope>NUCLEOTIDE SEQUENCE [LARGE SCALE GENOMIC DNA]</scope>
</reference>
<dbReference type="PANTHER" id="PTHR23421">
    <property type="entry name" value="BETA-GALACTOSIDASE RELATED"/>
    <property type="match status" value="1"/>
</dbReference>